<dbReference type="FunFam" id="1.10.340.70:FF:000001">
    <property type="entry name" value="Retrovirus-related Pol polyprotein from transposon gypsy-like Protein"/>
    <property type="match status" value="1"/>
</dbReference>
<sequence length="349" mass="38965">MAAWEGSQGHLKLETMAQTVANRKGKRHGKPTSDVPMVVDGVPVEEEFPEPTGEDIADLGNLPELSGWQVEGWSNRAEFCKAQKECPTLQGLRHQATAQAAGEACSDHHLYWENDLLYSEPKTPVIGAARVLVVTQCYRAFLLELAHDIPLAGHLGQDNTFNRLVTHFHWPRMRVASDNFCRACLTCQASGKTGKRLKAPLIPLPIIDTPFERVGIDVIGPLDTKTALGNRFILVLVDHATCCSEAIPLRTVTAPVVTRALMRIFTRLGFPKEVVSDRGTNFMSAYMKSMWDECGVTYQFTTPYHPQSNGLVERFNKTLKGMINGEPEAMRHKWDIFLPCLLFAYMEVL</sequence>
<evidence type="ECO:0000313" key="4">
    <source>
        <dbReference type="Proteomes" id="UP001066276"/>
    </source>
</evidence>
<evidence type="ECO:0000259" key="2">
    <source>
        <dbReference type="PROSITE" id="PS50994"/>
    </source>
</evidence>
<dbReference type="InterPro" id="IPR036397">
    <property type="entry name" value="RNaseH_sf"/>
</dbReference>
<dbReference type="PANTHER" id="PTHR37984">
    <property type="entry name" value="PROTEIN CBG26694"/>
    <property type="match status" value="1"/>
</dbReference>
<gene>
    <name evidence="3" type="ORF">NDU88_005049</name>
</gene>
<dbReference type="Proteomes" id="UP001066276">
    <property type="component" value="Chromosome 3_2"/>
</dbReference>
<dbReference type="GO" id="GO:0003676">
    <property type="term" value="F:nucleic acid binding"/>
    <property type="evidence" value="ECO:0007669"/>
    <property type="project" value="InterPro"/>
</dbReference>
<keyword evidence="4" id="KW-1185">Reference proteome</keyword>
<reference evidence="3" key="1">
    <citation type="journal article" date="2022" name="bioRxiv">
        <title>Sequencing and chromosome-scale assembly of the giantPleurodeles waltlgenome.</title>
        <authorList>
            <person name="Brown T."/>
            <person name="Elewa A."/>
            <person name="Iarovenko S."/>
            <person name="Subramanian E."/>
            <person name="Araus A.J."/>
            <person name="Petzold A."/>
            <person name="Susuki M."/>
            <person name="Suzuki K.-i.T."/>
            <person name="Hayashi T."/>
            <person name="Toyoda A."/>
            <person name="Oliveira C."/>
            <person name="Osipova E."/>
            <person name="Leigh N.D."/>
            <person name="Simon A."/>
            <person name="Yun M.H."/>
        </authorList>
    </citation>
    <scope>NUCLEOTIDE SEQUENCE</scope>
    <source>
        <strain evidence="3">20211129_DDA</strain>
        <tissue evidence="3">Liver</tissue>
    </source>
</reference>
<comment type="caution">
    <text evidence="3">The sequence shown here is derived from an EMBL/GenBank/DDBJ whole genome shotgun (WGS) entry which is preliminary data.</text>
</comment>
<feature type="domain" description="Integrase catalytic" evidence="2">
    <location>
        <begin position="206"/>
        <end position="349"/>
    </location>
</feature>
<dbReference type="InterPro" id="IPR012337">
    <property type="entry name" value="RNaseH-like_sf"/>
</dbReference>
<organism evidence="3 4">
    <name type="scientific">Pleurodeles waltl</name>
    <name type="common">Iberian ribbed newt</name>
    <dbReference type="NCBI Taxonomy" id="8319"/>
    <lineage>
        <taxon>Eukaryota</taxon>
        <taxon>Metazoa</taxon>
        <taxon>Chordata</taxon>
        <taxon>Craniata</taxon>
        <taxon>Vertebrata</taxon>
        <taxon>Euteleostomi</taxon>
        <taxon>Amphibia</taxon>
        <taxon>Batrachia</taxon>
        <taxon>Caudata</taxon>
        <taxon>Salamandroidea</taxon>
        <taxon>Salamandridae</taxon>
        <taxon>Pleurodelinae</taxon>
        <taxon>Pleurodeles</taxon>
    </lineage>
</organism>
<dbReference type="Pfam" id="PF00665">
    <property type="entry name" value="rve"/>
    <property type="match status" value="1"/>
</dbReference>
<proteinExistence type="predicted"/>
<dbReference type="Pfam" id="PF17921">
    <property type="entry name" value="Integrase_H2C2"/>
    <property type="match status" value="1"/>
</dbReference>
<dbReference type="EMBL" id="JANPWB010000006">
    <property type="protein sequence ID" value="KAJ1179816.1"/>
    <property type="molecule type" value="Genomic_DNA"/>
</dbReference>
<accession>A0AAV7TUE5</accession>
<dbReference type="InterPro" id="IPR041588">
    <property type="entry name" value="Integrase_H2C2"/>
</dbReference>
<dbReference type="GO" id="GO:0015074">
    <property type="term" value="P:DNA integration"/>
    <property type="evidence" value="ECO:0007669"/>
    <property type="project" value="InterPro"/>
</dbReference>
<dbReference type="SUPFAM" id="SSF53098">
    <property type="entry name" value="Ribonuclease H-like"/>
    <property type="match status" value="1"/>
</dbReference>
<evidence type="ECO:0000256" key="1">
    <source>
        <dbReference type="ARBA" id="ARBA00039658"/>
    </source>
</evidence>
<name>A0AAV7TUE5_PLEWA</name>
<dbReference type="InterPro" id="IPR001584">
    <property type="entry name" value="Integrase_cat-core"/>
</dbReference>
<dbReference type="PROSITE" id="PS50994">
    <property type="entry name" value="INTEGRASE"/>
    <property type="match status" value="1"/>
</dbReference>
<dbReference type="InterPro" id="IPR050951">
    <property type="entry name" value="Retrovirus_Pol_polyprotein"/>
</dbReference>
<protein>
    <recommendedName>
        <fullName evidence="1">Gypsy retrotransposon integrase-like protein 1</fullName>
    </recommendedName>
</protein>
<dbReference type="AlphaFoldDB" id="A0AAV7TUE5"/>
<dbReference type="Gene3D" id="3.30.420.10">
    <property type="entry name" value="Ribonuclease H-like superfamily/Ribonuclease H"/>
    <property type="match status" value="1"/>
</dbReference>
<evidence type="ECO:0000313" key="3">
    <source>
        <dbReference type="EMBL" id="KAJ1179816.1"/>
    </source>
</evidence>
<dbReference type="Gene3D" id="1.10.340.70">
    <property type="match status" value="1"/>
</dbReference>
<dbReference type="PANTHER" id="PTHR37984:SF15">
    <property type="entry name" value="INTEGRASE CATALYTIC DOMAIN-CONTAINING PROTEIN"/>
    <property type="match status" value="1"/>
</dbReference>